<gene>
    <name evidence="2" type="ORF">MBHS_00464</name>
</gene>
<keyword evidence="1" id="KW-0732">Signal</keyword>
<feature type="chain" id="PRO_5014802838" evidence="1">
    <location>
        <begin position="24"/>
        <end position="273"/>
    </location>
</feature>
<sequence length="273" mass="30603">MNMLNKLKITFVLICFFCQSAHATWWISEMEGKCTVQRGEEVLSPALLMPLHSGDEIHLTEKSRLVVVQDDNSEKSLGVADSPFIVPKTSEPPTWLGNLYKTLHTWLLTKVEGKHATVAMVSRGDDEPRFSGVSGENYILPRQTQLTLHWENGIAPYHLSLWDNKNTLLAERNSTGLRANLTLPELTDGIYRLSIQDADEQHHDIRLRIKPLPEDVQMIQDSNMPDAVKQRYIALLLAKKGAIWGLQAQQGVLGDDGLLGVVLRGEIPEIGHD</sequence>
<keyword evidence="3" id="KW-1185">Reference proteome</keyword>
<evidence type="ECO:0000256" key="1">
    <source>
        <dbReference type="SAM" id="SignalP"/>
    </source>
</evidence>
<dbReference type="AlphaFoldDB" id="A0A1H6F6J9"/>
<dbReference type="Proteomes" id="UP000236724">
    <property type="component" value="Unassembled WGS sequence"/>
</dbReference>
<evidence type="ECO:0000313" key="2">
    <source>
        <dbReference type="EMBL" id="SEH04615.1"/>
    </source>
</evidence>
<organism evidence="2 3">
    <name type="scientific">Candidatus Venteria ishoeyi</name>
    <dbReference type="NCBI Taxonomy" id="1899563"/>
    <lineage>
        <taxon>Bacteria</taxon>
        <taxon>Pseudomonadati</taxon>
        <taxon>Pseudomonadota</taxon>
        <taxon>Gammaproteobacteria</taxon>
        <taxon>Thiotrichales</taxon>
        <taxon>Thiotrichaceae</taxon>
        <taxon>Venteria</taxon>
    </lineage>
</organism>
<evidence type="ECO:0000313" key="3">
    <source>
        <dbReference type="Proteomes" id="UP000236724"/>
    </source>
</evidence>
<accession>A0A1H6F6J9</accession>
<protein>
    <submittedName>
        <fullName evidence="2">Uncharacterized protein</fullName>
    </submittedName>
</protein>
<dbReference type="EMBL" id="FMSV02000072">
    <property type="protein sequence ID" value="SEH04615.1"/>
    <property type="molecule type" value="Genomic_DNA"/>
</dbReference>
<feature type="signal peptide" evidence="1">
    <location>
        <begin position="1"/>
        <end position="23"/>
    </location>
</feature>
<name>A0A1H6F6J9_9GAMM</name>
<proteinExistence type="predicted"/>
<reference evidence="2 3" key="1">
    <citation type="submission" date="2016-10" db="EMBL/GenBank/DDBJ databases">
        <authorList>
            <person name="de Groot N.N."/>
        </authorList>
    </citation>
    <scope>NUCLEOTIDE SEQUENCE [LARGE SCALE GENOMIC DNA]</scope>
    <source>
        <strain evidence="2">MBHS1</strain>
    </source>
</reference>